<dbReference type="EMBL" id="JAHRHJ020003660">
    <property type="protein sequence ID" value="KAH9291365.1"/>
    <property type="molecule type" value="Genomic_DNA"/>
</dbReference>
<reference evidence="6 7" key="1">
    <citation type="journal article" date="2021" name="Nat. Plants">
        <title>The Taxus genome provides insights into paclitaxel biosynthesis.</title>
        <authorList>
            <person name="Xiong X."/>
            <person name="Gou J."/>
            <person name="Liao Q."/>
            <person name="Li Y."/>
            <person name="Zhou Q."/>
            <person name="Bi G."/>
            <person name="Li C."/>
            <person name="Du R."/>
            <person name="Wang X."/>
            <person name="Sun T."/>
            <person name="Guo L."/>
            <person name="Liang H."/>
            <person name="Lu P."/>
            <person name="Wu Y."/>
            <person name="Zhang Z."/>
            <person name="Ro D.K."/>
            <person name="Shang Y."/>
            <person name="Huang S."/>
            <person name="Yan J."/>
        </authorList>
    </citation>
    <scope>NUCLEOTIDE SEQUENCE [LARGE SCALE GENOMIC DNA]</scope>
    <source>
        <strain evidence="6">Ta-2019</strain>
    </source>
</reference>
<evidence type="ECO:0000313" key="6">
    <source>
        <dbReference type="EMBL" id="KAH9291365.1"/>
    </source>
</evidence>
<dbReference type="GO" id="GO:0005634">
    <property type="term" value="C:nucleus"/>
    <property type="evidence" value="ECO:0007669"/>
    <property type="project" value="UniProtKB-SubCell"/>
</dbReference>
<feature type="non-terminal residue" evidence="6">
    <location>
        <position position="1"/>
    </location>
</feature>
<feature type="compositionally biased region" description="Basic and acidic residues" evidence="4">
    <location>
        <begin position="54"/>
        <end position="68"/>
    </location>
</feature>
<evidence type="ECO:0000256" key="3">
    <source>
        <dbReference type="ARBA" id="ARBA00023242"/>
    </source>
</evidence>
<dbReference type="Pfam" id="PF16135">
    <property type="entry name" value="TDBD"/>
    <property type="match status" value="1"/>
</dbReference>
<evidence type="ECO:0000313" key="7">
    <source>
        <dbReference type="Proteomes" id="UP000824469"/>
    </source>
</evidence>
<feature type="compositionally biased region" description="Polar residues" evidence="4">
    <location>
        <begin position="99"/>
        <end position="115"/>
    </location>
</feature>
<feature type="domain" description="Tify" evidence="5">
    <location>
        <begin position="243"/>
        <end position="275"/>
    </location>
</feature>
<keyword evidence="3" id="KW-0539">Nucleus</keyword>
<feature type="compositionally biased region" description="Polar residues" evidence="4">
    <location>
        <begin position="175"/>
        <end position="185"/>
    </location>
</feature>
<feature type="compositionally biased region" description="Polar residues" evidence="4">
    <location>
        <begin position="33"/>
        <end position="53"/>
    </location>
</feature>
<organism evidence="6 7">
    <name type="scientific">Taxus chinensis</name>
    <name type="common">Chinese yew</name>
    <name type="synonym">Taxus wallichiana var. chinensis</name>
    <dbReference type="NCBI Taxonomy" id="29808"/>
    <lineage>
        <taxon>Eukaryota</taxon>
        <taxon>Viridiplantae</taxon>
        <taxon>Streptophyta</taxon>
        <taxon>Embryophyta</taxon>
        <taxon>Tracheophyta</taxon>
        <taxon>Spermatophyta</taxon>
        <taxon>Pinopsida</taxon>
        <taxon>Pinidae</taxon>
        <taxon>Conifers II</taxon>
        <taxon>Cupressales</taxon>
        <taxon>Taxaceae</taxon>
        <taxon>Taxus</taxon>
    </lineage>
</organism>
<evidence type="ECO:0000256" key="2">
    <source>
        <dbReference type="ARBA" id="ARBA00006081"/>
    </source>
</evidence>
<gene>
    <name evidence="6" type="ORF">KI387_043444</name>
</gene>
<evidence type="ECO:0000256" key="4">
    <source>
        <dbReference type="SAM" id="MobiDB-lite"/>
    </source>
</evidence>
<accession>A0AA38BYZ3</accession>
<proteinExistence type="inferred from homology"/>
<dbReference type="AlphaFoldDB" id="A0AA38BYZ3"/>
<comment type="subcellular location">
    <subcellularLocation>
        <location evidence="1">Nucleus</location>
    </subcellularLocation>
</comment>
<dbReference type="InterPro" id="IPR032308">
    <property type="entry name" value="TDBD"/>
</dbReference>
<feature type="compositionally biased region" description="Basic and acidic residues" evidence="4">
    <location>
        <begin position="186"/>
        <end position="197"/>
    </location>
</feature>
<feature type="compositionally biased region" description="Basic and acidic residues" evidence="4">
    <location>
        <begin position="139"/>
        <end position="148"/>
    </location>
</feature>
<name>A0AA38BYZ3_TAXCH</name>
<dbReference type="PANTHER" id="PTHR31413:SF12">
    <property type="entry name" value="AFP HOMOLOG 2"/>
    <property type="match status" value="1"/>
</dbReference>
<dbReference type="GO" id="GO:0007165">
    <property type="term" value="P:signal transduction"/>
    <property type="evidence" value="ECO:0007669"/>
    <property type="project" value="InterPro"/>
</dbReference>
<dbReference type="InterPro" id="IPR031307">
    <property type="entry name" value="Ninja_fam"/>
</dbReference>
<comment type="caution">
    <text evidence="6">The sequence shown here is derived from an EMBL/GenBank/DDBJ whole genome shotgun (WGS) entry which is preliminary data.</text>
</comment>
<dbReference type="Proteomes" id="UP000824469">
    <property type="component" value="Unassembled WGS sequence"/>
</dbReference>
<dbReference type="PANTHER" id="PTHR31413">
    <property type="entry name" value="AFP HOMOLOG 2"/>
    <property type="match status" value="1"/>
</dbReference>
<comment type="similarity">
    <text evidence="2">Belongs to the Ninja family.</text>
</comment>
<feature type="region of interest" description="Disordered" evidence="4">
    <location>
        <begin position="32"/>
        <end position="211"/>
    </location>
</feature>
<sequence>PVSNHGLPPSEMPIQGTLPSWLSVPQAMGAPLSVQNSHASGGSLRKSSSTTPDQDSKSSRGTSSDETKSQSSKSGEPTRKGVQSLARFPSVNMAEGHILSTSEVSASHKPQSTQIRDVVEKTPCASVQSEFEMPSSKISQEKPLESPSKKSSHFVSDLNEKKQISSSHGVPEHNSGGQTKQTAHNFTHEKSDQDGKSNLKPARSCSQSGNGLLQTLHRVTTTGVGPKGITISGILSYSSNQVRIVCVCHGTQMSPAEFVQHAGSTDISNPERNIVVTPMPVTIPVTSAQG</sequence>
<keyword evidence="7" id="KW-1185">Reference proteome</keyword>
<evidence type="ECO:0000256" key="1">
    <source>
        <dbReference type="ARBA" id="ARBA00004123"/>
    </source>
</evidence>
<dbReference type="GO" id="GO:0045892">
    <property type="term" value="P:negative regulation of DNA-templated transcription"/>
    <property type="evidence" value="ECO:0007669"/>
    <property type="project" value="TreeGrafter"/>
</dbReference>
<evidence type="ECO:0000259" key="5">
    <source>
        <dbReference type="Pfam" id="PF16135"/>
    </source>
</evidence>
<protein>
    <recommendedName>
        <fullName evidence="5">Tify domain-containing protein</fullName>
    </recommendedName>
</protein>